<feature type="transmembrane region" description="Helical" evidence="6">
    <location>
        <begin position="73"/>
        <end position="93"/>
    </location>
</feature>
<evidence type="ECO:0000256" key="2">
    <source>
        <dbReference type="ARBA" id="ARBA00022692"/>
    </source>
</evidence>
<reference evidence="7 8" key="1">
    <citation type="journal article" date="2023" name="Mol. Phylogenet. Evol.">
        <title>Genome-scale phylogeny and comparative genomics of the fungal order Sordariales.</title>
        <authorList>
            <person name="Hensen N."/>
            <person name="Bonometti L."/>
            <person name="Westerberg I."/>
            <person name="Brannstrom I.O."/>
            <person name="Guillou S."/>
            <person name="Cros-Aarteil S."/>
            <person name="Calhoun S."/>
            <person name="Haridas S."/>
            <person name="Kuo A."/>
            <person name="Mondo S."/>
            <person name="Pangilinan J."/>
            <person name="Riley R."/>
            <person name="LaButti K."/>
            <person name="Andreopoulos B."/>
            <person name="Lipzen A."/>
            <person name="Chen C."/>
            <person name="Yan M."/>
            <person name="Daum C."/>
            <person name="Ng V."/>
            <person name="Clum A."/>
            <person name="Steindorff A."/>
            <person name="Ohm R.A."/>
            <person name="Martin F."/>
            <person name="Silar P."/>
            <person name="Natvig D.O."/>
            <person name="Lalanne C."/>
            <person name="Gautier V."/>
            <person name="Ament-Velasquez S.L."/>
            <person name="Kruys A."/>
            <person name="Hutchinson M.I."/>
            <person name="Powell A.J."/>
            <person name="Barry K."/>
            <person name="Miller A.N."/>
            <person name="Grigoriev I.V."/>
            <person name="Debuchy R."/>
            <person name="Gladieux P."/>
            <person name="Hiltunen Thoren M."/>
            <person name="Johannesson H."/>
        </authorList>
    </citation>
    <scope>NUCLEOTIDE SEQUENCE [LARGE SCALE GENOMIC DNA]</scope>
    <source>
        <strain evidence="7 8">FGSC 10403</strain>
    </source>
</reference>
<feature type="compositionally biased region" description="Low complexity" evidence="5">
    <location>
        <begin position="470"/>
        <end position="483"/>
    </location>
</feature>
<feature type="region of interest" description="Disordered" evidence="5">
    <location>
        <begin position="504"/>
        <end position="524"/>
    </location>
</feature>
<keyword evidence="2 6" id="KW-0812">Transmembrane</keyword>
<dbReference type="Gene3D" id="1.20.1250.20">
    <property type="entry name" value="MFS general substrate transporter like domains"/>
    <property type="match status" value="1"/>
</dbReference>
<dbReference type="GO" id="GO:0016020">
    <property type="term" value="C:membrane"/>
    <property type="evidence" value="ECO:0007669"/>
    <property type="project" value="UniProtKB-SubCell"/>
</dbReference>
<gene>
    <name evidence="7" type="ORF">B0T23DRAFT_431189</name>
</gene>
<dbReference type="RefSeq" id="XP_062689649.1">
    <property type="nucleotide sequence ID" value="XM_062840303.1"/>
</dbReference>
<dbReference type="GO" id="GO:0022857">
    <property type="term" value="F:transmembrane transporter activity"/>
    <property type="evidence" value="ECO:0007669"/>
    <property type="project" value="InterPro"/>
</dbReference>
<keyword evidence="8" id="KW-1185">Reference proteome</keyword>
<feature type="transmembrane region" description="Helical" evidence="6">
    <location>
        <begin position="431"/>
        <end position="454"/>
    </location>
</feature>
<comment type="caution">
    <text evidence="7">The sequence shown here is derived from an EMBL/GenBank/DDBJ whole genome shotgun (WGS) entry which is preliminary data.</text>
</comment>
<feature type="transmembrane region" description="Helical" evidence="6">
    <location>
        <begin position="323"/>
        <end position="341"/>
    </location>
</feature>
<dbReference type="SUPFAM" id="SSF103473">
    <property type="entry name" value="MFS general substrate transporter"/>
    <property type="match status" value="1"/>
</dbReference>
<accession>A0AAJ0I1T3</accession>
<organism evidence="7 8">
    <name type="scientific">Neurospora hispaniola</name>
    <dbReference type="NCBI Taxonomy" id="588809"/>
    <lineage>
        <taxon>Eukaryota</taxon>
        <taxon>Fungi</taxon>
        <taxon>Dikarya</taxon>
        <taxon>Ascomycota</taxon>
        <taxon>Pezizomycotina</taxon>
        <taxon>Sordariomycetes</taxon>
        <taxon>Sordariomycetidae</taxon>
        <taxon>Sordariales</taxon>
        <taxon>Sordariaceae</taxon>
        <taxon>Neurospora</taxon>
    </lineage>
</organism>
<feature type="transmembrane region" description="Helical" evidence="6">
    <location>
        <begin position="169"/>
        <end position="188"/>
    </location>
</feature>
<dbReference type="AlphaFoldDB" id="A0AAJ0I1T3"/>
<feature type="transmembrane region" description="Helical" evidence="6">
    <location>
        <begin position="100"/>
        <end position="118"/>
    </location>
</feature>
<feature type="transmembrane region" description="Helical" evidence="6">
    <location>
        <begin position="41"/>
        <end position="61"/>
    </location>
</feature>
<feature type="transmembrane region" description="Helical" evidence="6">
    <location>
        <begin position="361"/>
        <end position="379"/>
    </location>
</feature>
<feature type="transmembrane region" description="Helical" evidence="6">
    <location>
        <begin position="130"/>
        <end position="157"/>
    </location>
</feature>
<keyword evidence="3 6" id="KW-1133">Transmembrane helix</keyword>
<keyword evidence="4 6" id="KW-0472">Membrane</keyword>
<dbReference type="Proteomes" id="UP001285908">
    <property type="component" value="Unassembled WGS sequence"/>
</dbReference>
<evidence type="ECO:0000313" key="7">
    <source>
        <dbReference type="EMBL" id="KAK3487522.1"/>
    </source>
</evidence>
<dbReference type="EMBL" id="JAULSX010000007">
    <property type="protein sequence ID" value="KAK3487522.1"/>
    <property type="molecule type" value="Genomic_DNA"/>
</dbReference>
<feature type="region of interest" description="Disordered" evidence="5">
    <location>
        <begin position="463"/>
        <end position="483"/>
    </location>
</feature>
<feature type="transmembrane region" description="Helical" evidence="6">
    <location>
        <begin position="386"/>
        <end position="411"/>
    </location>
</feature>
<protein>
    <submittedName>
        <fullName evidence="7">Major facilitator superfamily domain-containing protein</fullName>
    </submittedName>
</protein>
<evidence type="ECO:0000256" key="3">
    <source>
        <dbReference type="ARBA" id="ARBA00022989"/>
    </source>
</evidence>
<dbReference type="InterPro" id="IPR036259">
    <property type="entry name" value="MFS_trans_sf"/>
</dbReference>
<dbReference type="PANTHER" id="PTHR23294">
    <property type="entry name" value="ET TRANSLATION PRODUCT-RELATED"/>
    <property type="match status" value="1"/>
</dbReference>
<proteinExistence type="predicted"/>
<dbReference type="InterPro" id="IPR011701">
    <property type="entry name" value="MFS"/>
</dbReference>
<feature type="transmembrane region" description="Helical" evidence="6">
    <location>
        <begin position="259"/>
        <end position="279"/>
    </location>
</feature>
<dbReference type="Pfam" id="PF07690">
    <property type="entry name" value="MFS_1"/>
    <property type="match status" value="1"/>
</dbReference>
<dbReference type="PANTHER" id="PTHR23294:SF57">
    <property type="entry name" value="CINA C-TERMINAL DOMAIN-CONTAINING PROTEIN"/>
    <property type="match status" value="1"/>
</dbReference>
<evidence type="ECO:0000256" key="5">
    <source>
        <dbReference type="SAM" id="MobiDB-lite"/>
    </source>
</evidence>
<feature type="region of interest" description="Disordered" evidence="5">
    <location>
        <begin position="1"/>
        <end position="23"/>
    </location>
</feature>
<evidence type="ECO:0000256" key="6">
    <source>
        <dbReference type="SAM" id="Phobius"/>
    </source>
</evidence>
<evidence type="ECO:0000313" key="8">
    <source>
        <dbReference type="Proteomes" id="UP001285908"/>
    </source>
</evidence>
<sequence length="524" mass="56884">MSSTDNKETKVELGPVSTGSDADEQITKPVSRFTRWYRSPLFNVIMVGLISFTQPGVWNALNSTGAGGAQEPYLVNGSNSLTFGIMVFGCSLFSILSNKIGIKWVLIIGTLGYAPYSASLYVNNRYGTEWFVLFGGALCGIAASALWASEGAIALGYADIKDRGKFTGIWLGLRELGQLIGASIQLSLNVKKEGRGKVGYTTYLVLIALQCLGLPFALLVSSPHKVIKADGTRLKDPTLNKTVKGEFKKIWSLFKRRQMYLLVPILIGFQWNSTYLGIYMTKYFSVRSRTLGSLVSGIVATAANVFWGWFYDRQSLSRPTVARLTWAFFVVLMLGTFGWQTANEKLYGDLKAAGTPITLDWATPGFGRGFASMVILRFLNESHYMFVYWLIGAFFDDLETLGLAVGIVRSFESVGSCLAFGIGAAQVAPMVNLIIAFAMFGFTIPATSTVVYMVPERPVNLRKLEEDDGSTSTTSTSDGEPQGVIAVAAAAAKEASIEGSVVAALGSTDEKERDGVQPPGYELK</sequence>
<name>A0AAJ0I1T3_9PEZI</name>
<dbReference type="GeneID" id="87877925"/>
<evidence type="ECO:0000256" key="4">
    <source>
        <dbReference type="ARBA" id="ARBA00023136"/>
    </source>
</evidence>
<feature type="compositionally biased region" description="Basic and acidic residues" evidence="5">
    <location>
        <begin position="1"/>
        <end position="11"/>
    </location>
</feature>
<feature type="transmembrane region" description="Helical" evidence="6">
    <location>
        <begin position="291"/>
        <end position="311"/>
    </location>
</feature>
<comment type="subcellular location">
    <subcellularLocation>
        <location evidence="1">Membrane</location>
        <topology evidence="1">Multi-pass membrane protein</topology>
    </subcellularLocation>
</comment>
<evidence type="ECO:0000256" key="1">
    <source>
        <dbReference type="ARBA" id="ARBA00004141"/>
    </source>
</evidence>
<dbReference type="InterPro" id="IPR051617">
    <property type="entry name" value="UNC-93-like_regulator"/>
</dbReference>
<feature type="transmembrane region" description="Helical" evidence="6">
    <location>
        <begin position="200"/>
        <end position="220"/>
    </location>
</feature>